<dbReference type="GO" id="GO:0005506">
    <property type="term" value="F:iron ion binding"/>
    <property type="evidence" value="ECO:0007669"/>
    <property type="project" value="InterPro"/>
</dbReference>
<evidence type="ECO:0000313" key="11">
    <source>
        <dbReference type="Proteomes" id="UP000192760"/>
    </source>
</evidence>
<dbReference type="RefSeq" id="WP_083097115.1">
    <property type="nucleotide sequence ID" value="NZ_AP022590.1"/>
</dbReference>
<evidence type="ECO:0000313" key="10">
    <source>
        <dbReference type="EMBL" id="ORB02831.1"/>
    </source>
</evidence>
<dbReference type="STRING" id="560555.BST30_19150"/>
<evidence type="ECO:0000256" key="5">
    <source>
        <dbReference type="ARBA" id="ARBA00023002"/>
    </source>
</evidence>
<keyword evidence="12" id="KW-1185">Reference proteome</keyword>
<evidence type="ECO:0000256" key="4">
    <source>
        <dbReference type="ARBA" id="ARBA00022723"/>
    </source>
</evidence>
<evidence type="ECO:0000256" key="2">
    <source>
        <dbReference type="ARBA" id="ARBA00010617"/>
    </source>
</evidence>
<dbReference type="GO" id="GO:0006707">
    <property type="term" value="P:cholesterol catabolic process"/>
    <property type="evidence" value="ECO:0007669"/>
    <property type="project" value="TreeGrafter"/>
</dbReference>
<dbReference type="InterPro" id="IPR017972">
    <property type="entry name" value="Cyt_P450_CS"/>
</dbReference>
<dbReference type="GO" id="GO:0008395">
    <property type="term" value="F:steroid hydroxylase activity"/>
    <property type="evidence" value="ECO:0007669"/>
    <property type="project" value="TreeGrafter"/>
</dbReference>
<evidence type="ECO:0000313" key="12">
    <source>
        <dbReference type="Proteomes" id="UP000465812"/>
    </source>
</evidence>
<dbReference type="PROSITE" id="PS00086">
    <property type="entry name" value="CYTOCHROME_P450"/>
    <property type="match status" value="1"/>
</dbReference>
<protein>
    <submittedName>
        <fullName evidence="9 10">Cytochrome</fullName>
    </submittedName>
</protein>
<reference evidence="9 12" key="2">
    <citation type="journal article" date="2019" name="Emerg. Microbes Infect.">
        <title>Comprehensive subspecies identification of 175 nontuberculous mycobacteria species based on 7547 genomic profiles.</title>
        <authorList>
            <person name="Matsumoto Y."/>
            <person name="Kinjo T."/>
            <person name="Motooka D."/>
            <person name="Nabeya D."/>
            <person name="Jung N."/>
            <person name="Uechi K."/>
            <person name="Horii T."/>
            <person name="Iida T."/>
            <person name="Fujita J."/>
            <person name="Nakamura S."/>
        </authorList>
    </citation>
    <scope>NUCLEOTIDE SEQUENCE [LARGE SCALE GENOMIC DNA]</scope>
    <source>
        <strain evidence="9 12">JCM 18113</strain>
    </source>
</reference>
<dbReference type="PANTHER" id="PTHR46696">
    <property type="entry name" value="P450, PUTATIVE (EUROFUNG)-RELATED"/>
    <property type="match status" value="1"/>
</dbReference>
<dbReference type="Proteomes" id="UP000192760">
    <property type="component" value="Unassembled WGS sequence"/>
</dbReference>
<gene>
    <name evidence="10" type="ORF">BST30_19150</name>
    <name evidence="9" type="ORF">MMAN_21780</name>
</gene>
<dbReference type="EMBL" id="AP022590">
    <property type="protein sequence ID" value="BBY38044.1"/>
    <property type="molecule type" value="Genomic_DNA"/>
</dbReference>
<proteinExistence type="inferred from homology"/>
<dbReference type="SUPFAM" id="SSF48264">
    <property type="entry name" value="Cytochrome P450"/>
    <property type="match status" value="1"/>
</dbReference>
<evidence type="ECO:0000256" key="3">
    <source>
        <dbReference type="ARBA" id="ARBA00022617"/>
    </source>
</evidence>
<comment type="similarity">
    <text evidence="2 8">Belongs to the cytochrome P450 family.</text>
</comment>
<sequence>MSRDFESVDFFRDEKLVSDPQPYYEYLRSKCPVHRESHHDVVMVTGYDEASAAFTDSDSLSACIAPGGPFPGFPVSLAGDDVADLIEQYRDQLPLSKEIMTMDPPQHTRHRALTRQHFTPRRVSETEQAMRGLADQEIDRFIDNGAVDLMHEFAAPYALMNICTLLGIPEEDWPEFRVEMLGEHRDRGLGSIKSEIARDAHSFVHDRFTRYIEDRRADPRDDILTRMATAPFPDGSTPTIEDVLQLASALFIGGSGTTAHLLGSAFLRIAEDPQLQQRLRDEPGLIPNFVEEVLRLEGPIKGTFRLTKVPTNIGGVEVPAGSTLMLVCAAAGRDPRHFDNPDDLDLGRQNARQHRSFGLGPHVCPGAALARAEARVGIESLLDRLDQIQINEAIHGPAGARRFNYLPTYQIRGLQELHLTFKSA</sequence>
<dbReference type="Gene3D" id="1.10.630.10">
    <property type="entry name" value="Cytochrome P450"/>
    <property type="match status" value="1"/>
</dbReference>
<dbReference type="InterPro" id="IPR002397">
    <property type="entry name" value="Cyt_P450_B"/>
</dbReference>
<reference evidence="10 11" key="1">
    <citation type="submission" date="2017-02" db="EMBL/GenBank/DDBJ databases">
        <title>The new phylogeny of genus Mycobacterium.</title>
        <authorList>
            <person name="Tortoli E."/>
            <person name="Trovato A."/>
            <person name="Cirillo D.M."/>
        </authorList>
    </citation>
    <scope>NUCLEOTIDE SEQUENCE [LARGE SCALE GENOMIC DNA]</scope>
    <source>
        <strain evidence="10 11">DSM 45255</strain>
    </source>
</reference>
<dbReference type="InterPro" id="IPR001128">
    <property type="entry name" value="Cyt_P450"/>
</dbReference>
<dbReference type="FunFam" id="1.10.630.10:FF:000018">
    <property type="entry name" value="Cytochrome P450 monooxygenase"/>
    <property type="match status" value="1"/>
</dbReference>
<evidence type="ECO:0000313" key="9">
    <source>
        <dbReference type="EMBL" id="BBY38044.1"/>
    </source>
</evidence>
<evidence type="ECO:0000256" key="7">
    <source>
        <dbReference type="ARBA" id="ARBA00023033"/>
    </source>
</evidence>
<keyword evidence="5 8" id="KW-0560">Oxidoreductase</keyword>
<dbReference type="InterPro" id="IPR036396">
    <property type="entry name" value="Cyt_P450_sf"/>
</dbReference>
<dbReference type="GO" id="GO:0036199">
    <property type="term" value="F:cholest-4-en-3-one 26-monooxygenase activity"/>
    <property type="evidence" value="ECO:0007669"/>
    <property type="project" value="TreeGrafter"/>
</dbReference>
<comment type="cofactor">
    <cofactor evidence="1">
        <name>heme</name>
        <dbReference type="ChEBI" id="CHEBI:30413"/>
    </cofactor>
</comment>
<name>A0A1X0FM93_MYCNT</name>
<organism evidence="10 11">
    <name type="scientific">Mycobacterium mantenii</name>
    <dbReference type="NCBI Taxonomy" id="560555"/>
    <lineage>
        <taxon>Bacteria</taxon>
        <taxon>Bacillati</taxon>
        <taxon>Actinomycetota</taxon>
        <taxon>Actinomycetes</taxon>
        <taxon>Mycobacteriales</taxon>
        <taxon>Mycobacteriaceae</taxon>
        <taxon>Mycobacterium</taxon>
        <taxon>Mycobacterium avium complex (MAC)</taxon>
    </lineage>
</organism>
<dbReference type="PANTHER" id="PTHR46696:SF4">
    <property type="entry name" value="BIOTIN BIOSYNTHESIS CYTOCHROME P450"/>
    <property type="match status" value="1"/>
</dbReference>
<evidence type="ECO:0000256" key="6">
    <source>
        <dbReference type="ARBA" id="ARBA00023004"/>
    </source>
</evidence>
<dbReference type="EMBL" id="MVHW01000024">
    <property type="protein sequence ID" value="ORB02831.1"/>
    <property type="molecule type" value="Genomic_DNA"/>
</dbReference>
<accession>A0A1X0FM93</accession>
<evidence type="ECO:0000256" key="8">
    <source>
        <dbReference type="RuleBase" id="RU000461"/>
    </source>
</evidence>
<keyword evidence="6 8" id="KW-0408">Iron</keyword>
<keyword evidence="7 8" id="KW-0503">Monooxygenase</keyword>
<dbReference type="PRINTS" id="PR00359">
    <property type="entry name" value="BP450"/>
</dbReference>
<dbReference type="Pfam" id="PF00067">
    <property type="entry name" value="p450"/>
    <property type="match status" value="1"/>
</dbReference>
<evidence type="ECO:0000256" key="1">
    <source>
        <dbReference type="ARBA" id="ARBA00001971"/>
    </source>
</evidence>
<reference evidence="9" key="3">
    <citation type="submission" date="2020-02" db="EMBL/GenBank/DDBJ databases">
        <authorList>
            <person name="Matsumoto Y."/>
            <person name="Motooka D."/>
            <person name="Nakamura S."/>
        </authorList>
    </citation>
    <scope>NUCLEOTIDE SEQUENCE</scope>
    <source>
        <strain evidence="9">JCM 18113</strain>
    </source>
</reference>
<dbReference type="GO" id="GO:0020037">
    <property type="term" value="F:heme binding"/>
    <property type="evidence" value="ECO:0007669"/>
    <property type="project" value="InterPro"/>
</dbReference>
<dbReference type="AlphaFoldDB" id="A0A1X0FM93"/>
<keyword evidence="3 8" id="KW-0349">Heme</keyword>
<keyword evidence="4 8" id="KW-0479">Metal-binding</keyword>
<dbReference type="Proteomes" id="UP000465812">
    <property type="component" value="Chromosome"/>
</dbReference>